<dbReference type="EMBL" id="CANHGI010000005">
    <property type="protein sequence ID" value="CAI5450164.1"/>
    <property type="molecule type" value="Genomic_DNA"/>
</dbReference>
<gene>
    <name evidence="1" type="ORF">CAMP_LOCUS12801</name>
</gene>
<evidence type="ECO:0000313" key="1">
    <source>
        <dbReference type="EMBL" id="CAI5450164.1"/>
    </source>
</evidence>
<dbReference type="Proteomes" id="UP001152747">
    <property type="component" value="Unassembled WGS sequence"/>
</dbReference>
<dbReference type="AlphaFoldDB" id="A0A9P1ITT2"/>
<name>A0A9P1ITT2_9PELO</name>
<organism evidence="1 2">
    <name type="scientific">Caenorhabditis angaria</name>
    <dbReference type="NCBI Taxonomy" id="860376"/>
    <lineage>
        <taxon>Eukaryota</taxon>
        <taxon>Metazoa</taxon>
        <taxon>Ecdysozoa</taxon>
        <taxon>Nematoda</taxon>
        <taxon>Chromadorea</taxon>
        <taxon>Rhabditida</taxon>
        <taxon>Rhabditina</taxon>
        <taxon>Rhabditomorpha</taxon>
        <taxon>Rhabditoidea</taxon>
        <taxon>Rhabditidae</taxon>
        <taxon>Peloderinae</taxon>
        <taxon>Caenorhabditis</taxon>
    </lineage>
</organism>
<accession>A0A9P1ITT2</accession>
<comment type="caution">
    <text evidence="1">The sequence shown here is derived from an EMBL/GenBank/DDBJ whole genome shotgun (WGS) entry which is preliminary data.</text>
</comment>
<reference evidence="1" key="1">
    <citation type="submission" date="2022-11" db="EMBL/GenBank/DDBJ databases">
        <authorList>
            <person name="Kikuchi T."/>
        </authorList>
    </citation>
    <scope>NUCLEOTIDE SEQUENCE</scope>
    <source>
        <strain evidence="1">PS1010</strain>
    </source>
</reference>
<proteinExistence type="predicted"/>
<sequence length="67" mass="7717">MISENTTILELENVERCCYEINCSRLASKIFEISLIFQICQFNRGQKSSTAFHSTKNCIYQFTISIG</sequence>
<protein>
    <submittedName>
        <fullName evidence="1">Uncharacterized protein</fullName>
    </submittedName>
</protein>
<keyword evidence="2" id="KW-1185">Reference proteome</keyword>
<evidence type="ECO:0000313" key="2">
    <source>
        <dbReference type="Proteomes" id="UP001152747"/>
    </source>
</evidence>